<evidence type="ECO:0000256" key="1">
    <source>
        <dbReference type="ARBA" id="ARBA00010577"/>
    </source>
</evidence>
<evidence type="ECO:0000313" key="8">
    <source>
        <dbReference type="EMBL" id="MEK8048636.1"/>
    </source>
</evidence>
<keyword evidence="8" id="KW-0966">Cell projection</keyword>
<evidence type="ECO:0000259" key="7">
    <source>
        <dbReference type="Pfam" id="PF13861"/>
    </source>
</evidence>
<dbReference type="InterPro" id="IPR005648">
    <property type="entry name" value="FlgD"/>
</dbReference>
<comment type="caution">
    <text evidence="8">The sequence shown here is derived from an EMBL/GenBank/DDBJ whole genome shotgun (WGS) entry which is preliminary data.</text>
</comment>
<dbReference type="Pfam" id="PF13861">
    <property type="entry name" value="FLgD_tudor"/>
    <property type="match status" value="1"/>
</dbReference>
<organism evidence="8 9">
    <name type="scientific">Pseudaquabacterium inlustre</name>
    <dbReference type="NCBI Taxonomy" id="2984192"/>
    <lineage>
        <taxon>Bacteria</taxon>
        <taxon>Pseudomonadati</taxon>
        <taxon>Pseudomonadota</taxon>
        <taxon>Betaproteobacteria</taxon>
        <taxon>Burkholderiales</taxon>
        <taxon>Sphaerotilaceae</taxon>
        <taxon>Pseudaquabacterium</taxon>
    </lineage>
</organism>
<dbReference type="RefSeq" id="WP_341408314.1">
    <property type="nucleotide sequence ID" value="NZ_JBBUTH010000001.1"/>
</dbReference>
<dbReference type="EMBL" id="JBBUTH010000001">
    <property type="protein sequence ID" value="MEK8048636.1"/>
    <property type="molecule type" value="Genomic_DNA"/>
</dbReference>
<evidence type="ECO:0000313" key="9">
    <source>
        <dbReference type="Proteomes" id="UP001365405"/>
    </source>
</evidence>
<dbReference type="Gene3D" id="2.30.30.910">
    <property type="match status" value="1"/>
</dbReference>
<evidence type="ECO:0000256" key="2">
    <source>
        <dbReference type="ARBA" id="ARBA00016013"/>
    </source>
</evidence>
<accession>A0ABU9CAF5</accession>
<keyword evidence="9" id="KW-1185">Reference proteome</keyword>
<dbReference type="Pfam" id="PF03963">
    <property type="entry name" value="FlgD"/>
    <property type="match status" value="1"/>
</dbReference>
<keyword evidence="3 5" id="KW-1005">Bacterial flagellum biogenesis</keyword>
<reference evidence="8 9" key="1">
    <citation type="submission" date="2024-04" db="EMBL/GenBank/DDBJ databases">
        <title>Novel species of the genus Ideonella isolated from streams.</title>
        <authorList>
            <person name="Lu H."/>
        </authorList>
    </citation>
    <scope>NUCLEOTIDE SEQUENCE [LARGE SCALE GENOMIC DNA]</scope>
    <source>
        <strain evidence="8 9">DXS22W</strain>
    </source>
</reference>
<evidence type="ECO:0000256" key="3">
    <source>
        <dbReference type="ARBA" id="ARBA00022795"/>
    </source>
</evidence>
<gene>
    <name evidence="8" type="ORF">AACH10_00105</name>
</gene>
<comment type="function">
    <text evidence="4 5">Required for flagellar hook formation. May act as a scaffolding protein.</text>
</comment>
<keyword evidence="8" id="KW-0969">Cilium</keyword>
<dbReference type="InterPro" id="IPR025965">
    <property type="entry name" value="FlgD/Vpr_Ig-like"/>
</dbReference>
<dbReference type="InterPro" id="IPR025963">
    <property type="entry name" value="FLgD_Tudor"/>
</dbReference>
<sequence length="222" mass="22981">MTTTSSSTASLATDFSSFNVASTSTAKALTAQEQQDRFLKLLTTQLTNQDPLNPMDNAQMTTQMAQISTVSGIESMNQSISKLTSQFVSMQALQGASLVGHSVVVQGDQMAMSGNQASGLFELSAAADTVKVEVLNAAGTVVKTVSLGAQGSGQQDFSFTANDLETDGDYRFRISATTGGVAVTATPLMLDKVNAVSAGSGTLTLDLQNSGSVSYDAVKSVH</sequence>
<name>A0ABU9CAF5_9BURK</name>
<proteinExistence type="inferred from homology"/>
<keyword evidence="8" id="KW-0282">Flagellum</keyword>
<evidence type="ECO:0000256" key="4">
    <source>
        <dbReference type="ARBA" id="ARBA00024746"/>
    </source>
</evidence>
<feature type="domain" description="FlgD/Vpr Ig-like" evidence="6">
    <location>
        <begin position="108"/>
        <end position="180"/>
    </location>
</feature>
<evidence type="ECO:0000256" key="5">
    <source>
        <dbReference type="RuleBase" id="RU362076"/>
    </source>
</evidence>
<feature type="domain" description="FlgD Tudor-like" evidence="7">
    <location>
        <begin position="90"/>
        <end position="219"/>
    </location>
</feature>
<dbReference type="Gene3D" id="2.60.40.4070">
    <property type="match status" value="1"/>
</dbReference>
<protein>
    <recommendedName>
        <fullName evidence="2 5">Basal-body rod modification protein FlgD</fullName>
    </recommendedName>
</protein>
<dbReference type="Pfam" id="PF13860">
    <property type="entry name" value="FlgD_ig"/>
    <property type="match status" value="1"/>
</dbReference>
<comment type="similarity">
    <text evidence="1 5">Belongs to the FlgD family.</text>
</comment>
<evidence type="ECO:0000259" key="6">
    <source>
        <dbReference type="Pfam" id="PF13860"/>
    </source>
</evidence>
<dbReference type="Proteomes" id="UP001365405">
    <property type="component" value="Unassembled WGS sequence"/>
</dbReference>